<feature type="signal peptide" evidence="2">
    <location>
        <begin position="1"/>
        <end position="28"/>
    </location>
</feature>
<feature type="transmembrane region" description="Helical" evidence="1">
    <location>
        <begin position="91"/>
        <end position="112"/>
    </location>
</feature>
<evidence type="ECO:0000256" key="2">
    <source>
        <dbReference type="SAM" id="SignalP"/>
    </source>
</evidence>
<dbReference type="InterPro" id="IPR043993">
    <property type="entry name" value="T4SS_pilin"/>
</dbReference>
<gene>
    <name evidence="3" type="ORF">UX85_C0008G0014</name>
</gene>
<sequence length="130" mass="14117">MPKRPQKLLFFLLSTIYYLRSAATAAHAQTEPWPQDCIEQGAATLQCFEQIVANLLRLIIPLAGVAAFVVLIVGGFQYLTSAGDPKQTQKAQSIITGAIIGIAATVGVWFIFRLLNTITGLDLLQFAVPQ</sequence>
<dbReference type="EMBL" id="LCNT01000008">
    <property type="protein sequence ID" value="KKU60640.1"/>
    <property type="molecule type" value="Genomic_DNA"/>
</dbReference>
<name>A0A0G1USE1_9BACT</name>
<dbReference type="Proteomes" id="UP000033860">
    <property type="component" value="Unassembled WGS sequence"/>
</dbReference>
<evidence type="ECO:0000313" key="3">
    <source>
        <dbReference type="EMBL" id="KKU60640.1"/>
    </source>
</evidence>
<reference evidence="3 4" key="1">
    <citation type="journal article" date="2015" name="Nature">
        <title>rRNA introns, odd ribosomes, and small enigmatic genomes across a large radiation of phyla.</title>
        <authorList>
            <person name="Brown C.T."/>
            <person name="Hug L.A."/>
            <person name="Thomas B.C."/>
            <person name="Sharon I."/>
            <person name="Castelle C.J."/>
            <person name="Singh A."/>
            <person name="Wilkins M.J."/>
            <person name="Williams K.H."/>
            <person name="Banfield J.F."/>
        </authorList>
    </citation>
    <scope>NUCLEOTIDE SEQUENCE [LARGE SCALE GENOMIC DNA]</scope>
</reference>
<dbReference type="AlphaFoldDB" id="A0A0G1USE1"/>
<keyword evidence="1" id="KW-0812">Transmembrane</keyword>
<keyword evidence="1" id="KW-0472">Membrane</keyword>
<dbReference type="Pfam" id="PF18895">
    <property type="entry name" value="T4SS_pilin"/>
    <property type="match status" value="1"/>
</dbReference>
<proteinExistence type="predicted"/>
<evidence type="ECO:0000313" key="4">
    <source>
        <dbReference type="Proteomes" id="UP000033860"/>
    </source>
</evidence>
<comment type="caution">
    <text evidence="3">The sequence shown here is derived from an EMBL/GenBank/DDBJ whole genome shotgun (WGS) entry which is preliminary data.</text>
</comment>
<organism evidence="3 4">
    <name type="scientific">Candidatus Beckwithbacteria bacterium GW2011_GWB1_47_15</name>
    <dbReference type="NCBI Taxonomy" id="1618371"/>
    <lineage>
        <taxon>Bacteria</taxon>
        <taxon>Candidatus Beckwithiibacteriota</taxon>
    </lineage>
</organism>
<feature type="chain" id="PRO_5002540074" evidence="2">
    <location>
        <begin position="29"/>
        <end position="130"/>
    </location>
</feature>
<keyword evidence="1" id="KW-1133">Transmembrane helix</keyword>
<protein>
    <submittedName>
        <fullName evidence="3">Uncharacterized protein</fullName>
    </submittedName>
</protein>
<evidence type="ECO:0000256" key="1">
    <source>
        <dbReference type="SAM" id="Phobius"/>
    </source>
</evidence>
<accession>A0A0G1USE1</accession>
<feature type="transmembrane region" description="Helical" evidence="1">
    <location>
        <begin position="58"/>
        <end position="79"/>
    </location>
</feature>
<keyword evidence="2" id="KW-0732">Signal</keyword>